<feature type="compositionally biased region" description="Basic and acidic residues" evidence="8">
    <location>
        <begin position="220"/>
        <end position="230"/>
    </location>
</feature>
<keyword evidence="5 7" id="KW-0175">Coiled coil</keyword>
<accession>A0A2G8KWL0</accession>
<keyword evidence="4" id="KW-0597">Phosphoprotein</keyword>
<dbReference type="Gene3D" id="1.20.5.1700">
    <property type="match status" value="1"/>
</dbReference>
<comment type="subcellular location">
    <subcellularLocation>
        <location evidence="1">Cytoplasm</location>
        <location evidence="1">Cytoskeleton</location>
    </subcellularLocation>
</comment>
<dbReference type="InterPro" id="IPR039915">
    <property type="entry name" value="TACC"/>
</dbReference>
<name>A0A2G8KWL0_STIJA</name>
<keyword evidence="11" id="KW-1185">Reference proteome</keyword>
<protein>
    <submittedName>
        <fullName evidence="10">Putative transforming acidic coiled-coil-containing protein 3 isoform X4</fullName>
    </submittedName>
</protein>
<proteinExistence type="inferred from homology"/>
<evidence type="ECO:0000256" key="5">
    <source>
        <dbReference type="ARBA" id="ARBA00023054"/>
    </source>
</evidence>
<dbReference type="AlphaFoldDB" id="A0A2G8KWL0"/>
<evidence type="ECO:0000259" key="9">
    <source>
        <dbReference type="Pfam" id="PF05010"/>
    </source>
</evidence>
<dbReference type="STRING" id="307972.A0A2G8KWL0"/>
<dbReference type="Proteomes" id="UP000230750">
    <property type="component" value="Unassembled WGS sequence"/>
</dbReference>
<feature type="compositionally biased region" description="Polar residues" evidence="8">
    <location>
        <begin position="399"/>
        <end position="412"/>
    </location>
</feature>
<evidence type="ECO:0000256" key="8">
    <source>
        <dbReference type="SAM" id="MobiDB-lite"/>
    </source>
</evidence>
<evidence type="ECO:0000256" key="3">
    <source>
        <dbReference type="ARBA" id="ARBA00022490"/>
    </source>
</evidence>
<feature type="compositionally biased region" description="Polar residues" evidence="8">
    <location>
        <begin position="197"/>
        <end position="207"/>
    </location>
</feature>
<evidence type="ECO:0000313" key="10">
    <source>
        <dbReference type="EMBL" id="PIK52393.1"/>
    </source>
</evidence>
<dbReference type="Pfam" id="PF25777">
    <property type="entry name" value="Aurora-A_bind_TACC3"/>
    <property type="match status" value="1"/>
</dbReference>
<feature type="compositionally biased region" description="Basic and acidic residues" evidence="8">
    <location>
        <begin position="461"/>
        <end position="473"/>
    </location>
</feature>
<keyword evidence="6" id="KW-0206">Cytoskeleton</keyword>
<dbReference type="InterPro" id="IPR007707">
    <property type="entry name" value="TACC_C"/>
</dbReference>
<dbReference type="GO" id="GO:0007097">
    <property type="term" value="P:nuclear migration"/>
    <property type="evidence" value="ECO:0007669"/>
    <property type="project" value="TreeGrafter"/>
</dbReference>
<comment type="caution">
    <text evidence="10">The sequence shown here is derived from an EMBL/GenBank/DDBJ whole genome shotgun (WGS) entry which is preliminary data.</text>
</comment>
<evidence type="ECO:0000256" key="4">
    <source>
        <dbReference type="ARBA" id="ARBA00022553"/>
    </source>
</evidence>
<reference evidence="10 11" key="1">
    <citation type="journal article" date="2017" name="PLoS Biol.">
        <title>The sea cucumber genome provides insights into morphological evolution and visceral regeneration.</title>
        <authorList>
            <person name="Zhang X."/>
            <person name="Sun L."/>
            <person name="Yuan J."/>
            <person name="Sun Y."/>
            <person name="Gao Y."/>
            <person name="Zhang L."/>
            <person name="Li S."/>
            <person name="Dai H."/>
            <person name="Hamel J.F."/>
            <person name="Liu C."/>
            <person name="Yu Y."/>
            <person name="Liu S."/>
            <person name="Lin W."/>
            <person name="Guo K."/>
            <person name="Jin S."/>
            <person name="Xu P."/>
            <person name="Storey K.B."/>
            <person name="Huan P."/>
            <person name="Zhang T."/>
            <person name="Zhou Y."/>
            <person name="Zhang J."/>
            <person name="Lin C."/>
            <person name="Li X."/>
            <person name="Xing L."/>
            <person name="Huo D."/>
            <person name="Sun M."/>
            <person name="Wang L."/>
            <person name="Mercier A."/>
            <person name="Li F."/>
            <person name="Yang H."/>
            <person name="Xiang J."/>
        </authorList>
    </citation>
    <scope>NUCLEOTIDE SEQUENCE [LARGE SCALE GENOMIC DNA]</scope>
    <source>
        <strain evidence="10">Shaxun</strain>
        <tissue evidence="10">Muscle</tissue>
    </source>
</reference>
<feature type="coiled-coil region" evidence="7">
    <location>
        <begin position="559"/>
        <end position="745"/>
    </location>
</feature>
<dbReference type="InterPro" id="IPR057663">
    <property type="entry name" value="TACC3_Aurora-A_bind"/>
</dbReference>
<organism evidence="10 11">
    <name type="scientific">Stichopus japonicus</name>
    <name type="common">Sea cucumber</name>
    <dbReference type="NCBI Taxonomy" id="307972"/>
    <lineage>
        <taxon>Eukaryota</taxon>
        <taxon>Metazoa</taxon>
        <taxon>Echinodermata</taxon>
        <taxon>Eleutherozoa</taxon>
        <taxon>Echinozoa</taxon>
        <taxon>Holothuroidea</taxon>
        <taxon>Aspidochirotacea</taxon>
        <taxon>Aspidochirotida</taxon>
        <taxon>Stichopodidae</taxon>
        <taxon>Apostichopus</taxon>
    </lineage>
</organism>
<dbReference type="Pfam" id="PF05010">
    <property type="entry name" value="TACC_C"/>
    <property type="match status" value="1"/>
</dbReference>
<evidence type="ECO:0000313" key="11">
    <source>
        <dbReference type="Proteomes" id="UP000230750"/>
    </source>
</evidence>
<dbReference type="OrthoDB" id="10255048at2759"/>
<dbReference type="FunFam" id="1.20.5.1700:FF:000001">
    <property type="entry name" value="Transforming acidic coiled-coil-containing protein 1 isoform 2"/>
    <property type="match status" value="1"/>
</dbReference>
<evidence type="ECO:0000256" key="2">
    <source>
        <dbReference type="ARBA" id="ARBA00009423"/>
    </source>
</evidence>
<sequence length="751" mass="83900">MEREPFRILVVLLLYTKGRSPVSTVSLLLYMTEHTSSYVTFQTPILTPKFPPAKVTAYEAVRELDEKENWTERAEVIFKTEHEQLVEVVEGFLEELINHIPLIAKTVTDPPTVGEADRPDSPPSEAPSNNPRTMSEEIPIPKKEKKSIYEMTDEELAGMDPFSSSSKGMTNSPPVKTSGKSIYELSDEDLAKMNPFASKNTVQNSPPRQAADMNANAMDGETKVETKQEAEPANNSEEEKKDEVKSASPPEQSTEEKKPKKRSPGNKKPTKLKGPRKVTKKPSPKKEIVETEEAKEDVPIDLISGDIPSTQDVNMNREDMVVGDQQDLPTNGPVGDDDIPVITEDEFRPGTEVFASDDPAAFDMDFLEKMGDSNDFHASALARQSLYVKFDPLMKDLNGQKQGVTLPASSVPPTILEGEDLLQMQTPPQRRSAAPVGKETQPPTSQETVSGVDKLLSYSPSRDETEAEDKQPETEVDGVESQEGSPPFSSSRRSIVQVRRSNSASSITACHHIEDCAFQETFPSLVNPLRYSQADLEAAIETKVRIALEHAGRESRKKYDDYDKEMKDMTTQQQSLEKTNAEMRALTAEYEKAMQQLMGDISQTKTSSDDRVQQLQKEKDQALEDLSSVENAFSDLHKRYEKLKATVQGYKKNEDVLKKCVEEHQSQLKKQELKYQTLKGHAEDKIKVANEEIDKMKKSYGAEISGLQANLKREQLKVASLERTVEEKTRENKELTNICDELISQVGGGGH</sequence>
<keyword evidence="3" id="KW-0963">Cytoplasm</keyword>
<dbReference type="PANTHER" id="PTHR13924:SF10">
    <property type="entry name" value="TRANSFORMING ACIDIC COILED-COIL PROTEIN, ISOFORM K"/>
    <property type="match status" value="1"/>
</dbReference>
<feature type="region of interest" description="Disordered" evidence="8">
    <location>
        <begin position="108"/>
        <end position="144"/>
    </location>
</feature>
<feature type="compositionally biased region" description="Polar residues" evidence="8">
    <location>
        <begin position="162"/>
        <end position="180"/>
    </location>
</feature>
<feature type="compositionally biased region" description="Low complexity" evidence="8">
    <location>
        <begin position="489"/>
        <end position="503"/>
    </location>
</feature>
<evidence type="ECO:0000256" key="1">
    <source>
        <dbReference type="ARBA" id="ARBA00004245"/>
    </source>
</evidence>
<dbReference type="GO" id="GO:0005737">
    <property type="term" value="C:cytoplasm"/>
    <property type="evidence" value="ECO:0007669"/>
    <property type="project" value="TreeGrafter"/>
</dbReference>
<dbReference type="PANTHER" id="PTHR13924">
    <property type="entry name" value="TRANSFORMING ACIDIC COILED-COIL CONTAINING PROTEIN 1/2"/>
    <property type="match status" value="1"/>
</dbReference>
<feature type="region of interest" description="Disordered" evidence="8">
    <location>
        <begin position="158"/>
        <end position="180"/>
    </location>
</feature>
<feature type="region of interest" description="Disordered" evidence="8">
    <location>
        <begin position="197"/>
        <end position="356"/>
    </location>
</feature>
<evidence type="ECO:0000256" key="6">
    <source>
        <dbReference type="ARBA" id="ARBA00023212"/>
    </source>
</evidence>
<comment type="similarity">
    <text evidence="2">Belongs to the TACC family.</text>
</comment>
<dbReference type="GO" id="GO:0007052">
    <property type="term" value="P:mitotic spindle organization"/>
    <property type="evidence" value="ECO:0007669"/>
    <property type="project" value="InterPro"/>
</dbReference>
<gene>
    <name evidence="10" type="ORF">BSL78_10705</name>
</gene>
<feature type="region of interest" description="Disordered" evidence="8">
    <location>
        <begin position="399"/>
        <end position="504"/>
    </location>
</feature>
<dbReference type="EMBL" id="MRZV01000330">
    <property type="protein sequence ID" value="PIK52393.1"/>
    <property type="molecule type" value="Genomic_DNA"/>
</dbReference>
<feature type="compositionally biased region" description="Basic residues" evidence="8">
    <location>
        <begin position="259"/>
        <end position="283"/>
    </location>
</feature>
<dbReference type="GO" id="GO:0005856">
    <property type="term" value="C:cytoskeleton"/>
    <property type="evidence" value="ECO:0007669"/>
    <property type="project" value="UniProtKB-SubCell"/>
</dbReference>
<feature type="domain" description="Transforming acidic coiled-coil-containing protein C-terminal" evidence="9">
    <location>
        <begin position="531"/>
        <end position="743"/>
    </location>
</feature>
<evidence type="ECO:0000256" key="7">
    <source>
        <dbReference type="SAM" id="Coils"/>
    </source>
</evidence>